<dbReference type="EMBL" id="BSNF01000001">
    <property type="protein sequence ID" value="GLQ05178.1"/>
    <property type="molecule type" value="Genomic_DNA"/>
</dbReference>
<proteinExistence type="predicted"/>
<reference evidence="1" key="1">
    <citation type="journal article" date="2014" name="Int. J. Syst. Evol. Microbiol.">
        <title>Complete genome of a new Firmicutes species belonging to the dominant human colonic microbiota ('Ruminococcus bicirculans') reveals two chromosomes and a selective capacity to utilize plant glucans.</title>
        <authorList>
            <consortium name="NISC Comparative Sequencing Program"/>
            <person name="Wegmann U."/>
            <person name="Louis P."/>
            <person name="Goesmann A."/>
            <person name="Henrissat B."/>
            <person name="Duncan S.H."/>
            <person name="Flint H.J."/>
        </authorList>
    </citation>
    <scope>NUCLEOTIDE SEQUENCE</scope>
    <source>
        <strain evidence="1">NBRC 103408</strain>
    </source>
</reference>
<accession>A0ABQ5U1M0</accession>
<protein>
    <recommendedName>
        <fullName evidence="3">DUF4169 domain-containing protein</fullName>
    </recommendedName>
</protein>
<name>A0ABQ5U1M0_9PROT</name>
<organism evidence="1 2">
    <name type="scientific">Sneathiella chinensis</name>
    <dbReference type="NCBI Taxonomy" id="349750"/>
    <lineage>
        <taxon>Bacteria</taxon>
        <taxon>Pseudomonadati</taxon>
        <taxon>Pseudomonadota</taxon>
        <taxon>Alphaproteobacteria</taxon>
        <taxon>Sneathiellales</taxon>
        <taxon>Sneathiellaceae</taxon>
        <taxon>Sneathiella</taxon>
    </lineage>
</organism>
<evidence type="ECO:0008006" key="3">
    <source>
        <dbReference type="Google" id="ProtNLM"/>
    </source>
</evidence>
<evidence type="ECO:0000313" key="2">
    <source>
        <dbReference type="Proteomes" id="UP001161409"/>
    </source>
</evidence>
<evidence type="ECO:0000313" key="1">
    <source>
        <dbReference type="EMBL" id="GLQ05178.1"/>
    </source>
</evidence>
<dbReference type="Proteomes" id="UP001161409">
    <property type="component" value="Unassembled WGS sequence"/>
</dbReference>
<keyword evidence="2" id="KW-1185">Reference proteome</keyword>
<gene>
    <name evidence="1" type="ORF">GCM10007924_03990</name>
</gene>
<reference evidence="1" key="2">
    <citation type="submission" date="2023-01" db="EMBL/GenBank/DDBJ databases">
        <title>Draft genome sequence of Sneathiella chinensis strain NBRC 103408.</title>
        <authorList>
            <person name="Sun Q."/>
            <person name="Mori K."/>
        </authorList>
    </citation>
    <scope>NUCLEOTIDE SEQUENCE</scope>
    <source>
        <strain evidence="1">NBRC 103408</strain>
    </source>
</reference>
<sequence length="66" mass="7801">MEAEMGLSHDMARVALQKKRALKRTRKEEIMRTHSAAEHRLHLDTVIRQKKQIAQNRHKADWMARG</sequence>
<comment type="caution">
    <text evidence="1">The sequence shown here is derived from an EMBL/GenBank/DDBJ whole genome shotgun (WGS) entry which is preliminary data.</text>
</comment>